<evidence type="ECO:0000313" key="2">
    <source>
        <dbReference type="EMBL" id="SDN72724.1"/>
    </source>
</evidence>
<dbReference type="InterPro" id="IPR036397">
    <property type="entry name" value="RNaseH_sf"/>
</dbReference>
<dbReference type="OrthoDB" id="1757919at2"/>
<dbReference type="SUPFAM" id="SSF53098">
    <property type="entry name" value="Ribonuclease H-like"/>
    <property type="match status" value="1"/>
</dbReference>
<dbReference type="InterPro" id="IPR012337">
    <property type="entry name" value="RNaseH-like_sf"/>
</dbReference>
<dbReference type="RefSeq" id="WP_143008099.1">
    <property type="nucleotide sequence ID" value="NZ_FNID01000030.1"/>
</dbReference>
<feature type="domain" description="Integrase catalytic" evidence="1">
    <location>
        <begin position="7"/>
        <end position="72"/>
    </location>
</feature>
<dbReference type="PANTHER" id="PTHR46889:SF4">
    <property type="entry name" value="TRANSPOSASE INSO FOR INSERTION SEQUENCE ELEMENT IS911B-RELATED"/>
    <property type="match status" value="1"/>
</dbReference>
<keyword evidence="3" id="KW-1185">Reference proteome</keyword>
<name>A0A1H0DRD0_9FIRM</name>
<protein>
    <submittedName>
        <fullName evidence="2">Integrase core domain-containing protein</fullName>
    </submittedName>
</protein>
<dbReference type="PANTHER" id="PTHR46889">
    <property type="entry name" value="TRANSPOSASE INSF FOR INSERTION SEQUENCE IS3B-RELATED"/>
    <property type="match status" value="1"/>
</dbReference>
<dbReference type="GO" id="GO:0015074">
    <property type="term" value="P:DNA integration"/>
    <property type="evidence" value="ECO:0007669"/>
    <property type="project" value="InterPro"/>
</dbReference>
<dbReference type="InterPro" id="IPR001584">
    <property type="entry name" value="Integrase_cat-core"/>
</dbReference>
<dbReference type="InterPro" id="IPR050900">
    <property type="entry name" value="Transposase_IS3/IS150/IS904"/>
</dbReference>
<dbReference type="Proteomes" id="UP000199182">
    <property type="component" value="Unassembled WGS sequence"/>
</dbReference>
<dbReference type="Pfam" id="PF13683">
    <property type="entry name" value="rve_3"/>
    <property type="match status" value="1"/>
</dbReference>
<evidence type="ECO:0000259" key="1">
    <source>
        <dbReference type="Pfam" id="PF13683"/>
    </source>
</evidence>
<feature type="non-terminal residue" evidence="2">
    <location>
        <position position="1"/>
    </location>
</feature>
<dbReference type="GO" id="GO:0003676">
    <property type="term" value="F:nucleic acid binding"/>
    <property type="evidence" value="ECO:0007669"/>
    <property type="project" value="InterPro"/>
</dbReference>
<proteinExistence type="predicted"/>
<dbReference type="AlphaFoldDB" id="A0A1H0DRD0"/>
<sequence length="82" mass="9715">NKLEKAGMTQSMSRVAHCIDNGPMEGFWGILKRERYYGRRFTSKQKLIQMIESYISYYNTRRVQRNLGVLTPLEKFNLYFAA</sequence>
<gene>
    <name evidence="2" type="ORF">SAMN05192585_1301</name>
</gene>
<dbReference type="Gene3D" id="3.30.420.10">
    <property type="entry name" value="Ribonuclease H-like superfamily/Ribonuclease H"/>
    <property type="match status" value="1"/>
</dbReference>
<accession>A0A1H0DRD0</accession>
<organism evidence="2 3">
    <name type="scientific">Acetanaerobacterium elongatum</name>
    <dbReference type="NCBI Taxonomy" id="258515"/>
    <lineage>
        <taxon>Bacteria</taxon>
        <taxon>Bacillati</taxon>
        <taxon>Bacillota</taxon>
        <taxon>Clostridia</taxon>
        <taxon>Eubacteriales</taxon>
        <taxon>Oscillospiraceae</taxon>
        <taxon>Acetanaerobacterium</taxon>
    </lineage>
</organism>
<reference evidence="2 3" key="1">
    <citation type="submission" date="2016-10" db="EMBL/GenBank/DDBJ databases">
        <authorList>
            <person name="de Groot N.N."/>
        </authorList>
    </citation>
    <scope>NUCLEOTIDE SEQUENCE [LARGE SCALE GENOMIC DNA]</scope>
    <source>
        <strain evidence="2 3">CGMCC 1.5012</strain>
    </source>
</reference>
<dbReference type="EMBL" id="FNID01000030">
    <property type="protein sequence ID" value="SDN72724.1"/>
    <property type="molecule type" value="Genomic_DNA"/>
</dbReference>
<evidence type="ECO:0000313" key="3">
    <source>
        <dbReference type="Proteomes" id="UP000199182"/>
    </source>
</evidence>